<keyword evidence="3" id="KW-1185">Reference proteome</keyword>
<feature type="transmembrane region" description="Helical" evidence="1">
    <location>
        <begin position="41"/>
        <end position="59"/>
    </location>
</feature>
<dbReference type="AlphaFoldDB" id="A0ABC9DFX2"/>
<accession>A0ABC9DFX2</accession>
<keyword evidence="1" id="KW-0472">Membrane</keyword>
<sequence length="163" mass="16759">MFTCLKGHSMAPEAVSPLLEPHEGSSRISSLLRKAGKVGDFLILLLVPVGVVYSTYLLASTASGSVCVTMNAPDVMKNSLLLLPVCLIIAVLSTSGLIRELVGGGESRALSLVQAICGVMLLDWLAICMCGASAGWVLATGAVLVAAVVGWAYMAPPAMAVEA</sequence>
<evidence type="ECO:0000313" key="2">
    <source>
        <dbReference type="EMBL" id="CAL5037559.1"/>
    </source>
</evidence>
<keyword evidence="1" id="KW-1133">Transmembrane helix</keyword>
<evidence type="ECO:0000256" key="1">
    <source>
        <dbReference type="SAM" id="Phobius"/>
    </source>
</evidence>
<organism evidence="2 3">
    <name type="scientific">Urochloa decumbens</name>
    <dbReference type="NCBI Taxonomy" id="240449"/>
    <lineage>
        <taxon>Eukaryota</taxon>
        <taxon>Viridiplantae</taxon>
        <taxon>Streptophyta</taxon>
        <taxon>Embryophyta</taxon>
        <taxon>Tracheophyta</taxon>
        <taxon>Spermatophyta</taxon>
        <taxon>Magnoliopsida</taxon>
        <taxon>Liliopsida</taxon>
        <taxon>Poales</taxon>
        <taxon>Poaceae</taxon>
        <taxon>PACMAD clade</taxon>
        <taxon>Panicoideae</taxon>
        <taxon>Panicodae</taxon>
        <taxon>Paniceae</taxon>
        <taxon>Melinidinae</taxon>
        <taxon>Urochloa</taxon>
    </lineage>
</organism>
<feature type="transmembrane region" description="Helical" evidence="1">
    <location>
        <begin position="110"/>
        <end position="127"/>
    </location>
</feature>
<protein>
    <submittedName>
        <fullName evidence="2">Uncharacterized protein</fullName>
    </submittedName>
</protein>
<proteinExistence type="predicted"/>
<feature type="transmembrane region" description="Helical" evidence="1">
    <location>
        <begin position="79"/>
        <end position="98"/>
    </location>
</feature>
<name>A0ABC9DFX2_9POAL</name>
<dbReference type="EMBL" id="OZ075143">
    <property type="protein sequence ID" value="CAL5037559.1"/>
    <property type="molecule type" value="Genomic_DNA"/>
</dbReference>
<dbReference type="Proteomes" id="UP001497457">
    <property type="component" value="Chromosome 33rd"/>
</dbReference>
<gene>
    <name evidence="2" type="ORF">URODEC1_LOCUS84559</name>
</gene>
<evidence type="ECO:0000313" key="3">
    <source>
        <dbReference type="Proteomes" id="UP001497457"/>
    </source>
</evidence>
<reference evidence="2" key="1">
    <citation type="submission" date="2024-10" db="EMBL/GenBank/DDBJ databases">
        <authorList>
            <person name="Ryan C."/>
        </authorList>
    </citation>
    <scope>NUCLEOTIDE SEQUENCE [LARGE SCALE GENOMIC DNA]</scope>
</reference>
<keyword evidence="1" id="KW-0812">Transmembrane</keyword>
<feature type="transmembrane region" description="Helical" evidence="1">
    <location>
        <begin position="133"/>
        <end position="154"/>
    </location>
</feature>